<dbReference type="InterPro" id="IPR014048">
    <property type="entry name" value="MethylDNA_cys_MeTrfase_DNA-bd"/>
</dbReference>
<evidence type="ECO:0000256" key="1">
    <source>
        <dbReference type="ARBA" id="ARBA00001286"/>
    </source>
</evidence>
<keyword evidence="5" id="KW-0808">Transferase</keyword>
<evidence type="ECO:0000313" key="10">
    <source>
        <dbReference type="EMBL" id="KKK97104.1"/>
    </source>
</evidence>
<comment type="caution">
    <text evidence="10">The sequence shown here is derived from an EMBL/GenBank/DDBJ whole genome shotgun (WGS) entry which is preliminary data.</text>
</comment>
<comment type="similarity">
    <text evidence="2">Belongs to the MGMT family.</text>
</comment>
<sequence length="216" mass="23904">LADCDECRAAADLRRQVRSLLGGIEMPVALTERLTTVANEHLTHQLRARSFETPLGWSALAYTDGGIVLIRRSEGSEADACERLREKLGEFVTQERPRDDIGDSAVRKLLAYHDGRRVRFDEPLDLSLVPSFTRQVLQATARIPYGEVRPYAWVARQVGRPKATRAVGQALHINPVAPIIPCHRVIASDNTLGGYGGGPETKRWLLRLEGYLPAGS</sequence>
<dbReference type="InterPro" id="IPR036217">
    <property type="entry name" value="MethylDNA_cys_MeTrfase_DNAb"/>
</dbReference>
<dbReference type="GO" id="GO:0032259">
    <property type="term" value="P:methylation"/>
    <property type="evidence" value="ECO:0007669"/>
    <property type="project" value="UniProtKB-KW"/>
</dbReference>
<dbReference type="Pfam" id="PF01035">
    <property type="entry name" value="DNA_binding_1"/>
    <property type="match status" value="1"/>
</dbReference>
<dbReference type="AlphaFoldDB" id="A0A0F9C3Q8"/>
<evidence type="ECO:0000256" key="3">
    <source>
        <dbReference type="ARBA" id="ARBA00011918"/>
    </source>
</evidence>
<dbReference type="InterPro" id="IPR036631">
    <property type="entry name" value="MGMT_N_sf"/>
</dbReference>
<feature type="non-terminal residue" evidence="10">
    <location>
        <position position="1"/>
    </location>
</feature>
<comment type="catalytic activity">
    <reaction evidence="1">
        <text>a 4-O-methyl-thymidine in DNA + L-cysteinyl-[protein] = a thymidine in DNA + S-methyl-L-cysteinyl-[protein]</text>
        <dbReference type="Rhea" id="RHEA:53428"/>
        <dbReference type="Rhea" id="RHEA-COMP:10131"/>
        <dbReference type="Rhea" id="RHEA-COMP:10132"/>
        <dbReference type="Rhea" id="RHEA-COMP:13555"/>
        <dbReference type="Rhea" id="RHEA-COMP:13556"/>
        <dbReference type="ChEBI" id="CHEBI:29950"/>
        <dbReference type="ChEBI" id="CHEBI:82612"/>
        <dbReference type="ChEBI" id="CHEBI:137386"/>
        <dbReference type="ChEBI" id="CHEBI:137387"/>
        <dbReference type="EC" id="2.1.1.63"/>
    </reaction>
</comment>
<dbReference type="CDD" id="cd06445">
    <property type="entry name" value="ATase"/>
    <property type="match status" value="1"/>
</dbReference>
<name>A0A0F9C3Q8_9ZZZZ</name>
<evidence type="ECO:0000256" key="8">
    <source>
        <dbReference type="ARBA" id="ARBA00049348"/>
    </source>
</evidence>
<dbReference type="PANTHER" id="PTHR10815:SF5">
    <property type="entry name" value="METHYLATED-DNA--PROTEIN-CYSTEINE METHYLTRANSFERASE"/>
    <property type="match status" value="1"/>
</dbReference>
<protein>
    <recommendedName>
        <fullName evidence="3">methylated-DNA--[protein]-cysteine S-methyltransferase</fullName>
        <ecNumber evidence="3">2.1.1.63</ecNumber>
    </recommendedName>
</protein>
<evidence type="ECO:0000256" key="7">
    <source>
        <dbReference type="ARBA" id="ARBA00023204"/>
    </source>
</evidence>
<dbReference type="EC" id="2.1.1.63" evidence="3"/>
<gene>
    <name evidence="10" type="ORF">LCGC14_2656120</name>
</gene>
<evidence type="ECO:0000256" key="2">
    <source>
        <dbReference type="ARBA" id="ARBA00008711"/>
    </source>
</evidence>
<dbReference type="PROSITE" id="PS00374">
    <property type="entry name" value="MGMT"/>
    <property type="match status" value="1"/>
</dbReference>
<dbReference type="EMBL" id="LAZR01046195">
    <property type="protein sequence ID" value="KKK97104.1"/>
    <property type="molecule type" value="Genomic_DNA"/>
</dbReference>
<comment type="catalytic activity">
    <reaction evidence="8">
        <text>a 6-O-methyl-2'-deoxyguanosine in DNA + L-cysteinyl-[protein] = S-methyl-L-cysteinyl-[protein] + a 2'-deoxyguanosine in DNA</text>
        <dbReference type="Rhea" id="RHEA:24000"/>
        <dbReference type="Rhea" id="RHEA-COMP:10131"/>
        <dbReference type="Rhea" id="RHEA-COMP:10132"/>
        <dbReference type="Rhea" id="RHEA-COMP:11367"/>
        <dbReference type="Rhea" id="RHEA-COMP:11368"/>
        <dbReference type="ChEBI" id="CHEBI:29950"/>
        <dbReference type="ChEBI" id="CHEBI:82612"/>
        <dbReference type="ChEBI" id="CHEBI:85445"/>
        <dbReference type="ChEBI" id="CHEBI:85448"/>
        <dbReference type="EC" id="2.1.1.63"/>
    </reaction>
</comment>
<keyword evidence="6" id="KW-0227">DNA damage</keyword>
<reference evidence="10" key="1">
    <citation type="journal article" date="2015" name="Nature">
        <title>Complex archaea that bridge the gap between prokaryotes and eukaryotes.</title>
        <authorList>
            <person name="Spang A."/>
            <person name="Saw J.H."/>
            <person name="Jorgensen S.L."/>
            <person name="Zaremba-Niedzwiedzka K."/>
            <person name="Martijn J."/>
            <person name="Lind A.E."/>
            <person name="van Eijk R."/>
            <person name="Schleper C."/>
            <person name="Guy L."/>
            <person name="Ettema T.J."/>
        </authorList>
    </citation>
    <scope>NUCLEOTIDE SEQUENCE</scope>
</reference>
<dbReference type="NCBIfam" id="TIGR00589">
    <property type="entry name" value="ogt"/>
    <property type="match status" value="1"/>
</dbReference>
<dbReference type="Gene3D" id="1.10.10.10">
    <property type="entry name" value="Winged helix-like DNA-binding domain superfamily/Winged helix DNA-binding domain"/>
    <property type="match status" value="1"/>
</dbReference>
<evidence type="ECO:0000256" key="6">
    <source>
        <dbReference type="ARBA" id="ARBA00022763"/>
    </source>
</evidence>
<dbReference type="PANTHER" id="PTHR10815">
    <property type="entry name" value="METHYLATED-DNA--PROTEIN-CYSTEINE METHYLTRANSFERASE"/>
    <property type="match status" value="1"/>
</dbReference>
<dbReference type="GO" id="GO:0006281">
    <property type="term" value="P:DNA repair"/>
    <property type="evidence" value="ECO:0007669"/>
    <property type="project" value="UniProtKB-KW"/>
</dbReference>
<evidence type="ECO:0000256" key="5">
    <source>
        <dbReference type="ARBA" id="ARBA00022679"/>
    </source>
</evidence>
<dbReference type="GO" id="GO:0003908">
    <property type="term" value="F:methylated-DNA-[protein]-cysteine S-methyltransferase activity"/>
    <property type="evidence" value="ECO:0007669"/>
    <property type="project" value="UniProtKB-EC"/>
</dbReference>
<dbReference type="InterPro" id="IPR036388">
    <property type="entry name" value="WH-like_DNA-bd_sf"/>
</dbReference>
<evidence type="ECO:0000259" key="9">
    <source>
        <dbReference type="Pfam" id="PF01035"/>
    </source>
</evidence>
<keyword evidence="7" id="KW-0234">DNA repair</keyword>
<dbReference type="SUPFAM" id="SSF53155">
    <property type="entry name" value="Methylated DNA-protein cysteine methyltransferase domain"/>
    <property type="match status" value="1"/>
</dbReference>
<dbReference type="InterPro" id="IPR001497">
    <property type="entry name" value="MethylDNA_cys_MeTrfase_AS"/>
</dbReference>
<organism evidence="10">
    <name type="scientific">marine sediment metagenome</name>
    <dbReference type="NCBI Taxonomy" id="412755"/>
    <lineage>
        <taxon>unclassified sequences</taxon>
        <taxon>metagenomes</taxon>
        <taxon>ecological metagenomes</taxon>
    </lineage>
</organism>
<dbReference type="SUPFAM" id="SSF46767">
    <property type="entry name" value="Methylated DNA-protein cysteine methyltransferase, C-terminal domain"/>
    <property type="match status" value="1"/>
</dbReference>
<keyword evidence="4" id="KW-0489">Methyltransferase</keyword>
<evidence type="ECO:0000256" key="4">
    <source>
        <dbReference type="ARBA" id="ARBA00022603"/>
    </source>
</evidence>
<dbReference type="FunFam" id="1.10.10.10:FF:000214">
    <property type="entry name" value="Methylated-DNA--protein-cysteine methyltransferase"/>
    <property type="match status" value="1"/>
</dbReference>
<accession>A0A0F9C3Q8</accession>
<feature type="domain" description="Methylated-DNA-[protein]-cysteine S-methyltransferase DNA binding" evidence="9">
    <location>
        <begin position="132"/>
        <end position="210"/>
    </location>
</feature>
<proteinExistence type="inferred from homology"/>